<feature type="compositionally biased region" description="Basic and acidic residues" evidence="2">
    <location>
        <begin position="247"/>
        <end position="258"/>
    </location>
</feature>
<feature type="compositionally biased region" description="Basic and acidic residues" evidence="2">
    <location>
        <begin position="313"/>
        <end position="333"/>
    </location>
</feature>
<gene>
    <name evidence="4" type="primary">gpatch4</name>
    <name evidence="4" type="ORF">N1851_002028</name>
</gene>
<feature type="compositionally biased region" description="Polar residues" evidence="2">
    <location>
        <begin position="79"/>
        <end position="97"/>
    </location>
</feature>
<evidence type="ECO:0000313" key="5">
    <source>
        <dbReference type="Proteomes" id="UP001174136"/>
    </source>
</evidence>
<dbReference type="AlphaFoldDB" id="A0AA47NAN9"/>
<keyword evidence="5" id="KW-1185">Reference proteome</keyword>
<evidence type="ECO:0000256" key="2">
    <source>
        <dbReference type="SAM" id="MobiDB-lite"/>
    </source>
</evidence>
<dbReference type="Proteomes" id="UP001174136">
    <property type="component" value="Unassembled WGS sequence"/>
</dbReference>
<feature type="compositionally biased region" description="Basic residues" evidence="2">
    <location>
        <begin position="302"/>
        <end position="312"/>
    </location>
</feature>
<feature type="region of interest" description="Disordered" evidence="2">
    <location>
        <begin position="122"/>
        <end position="155"/>
    </location>
</feature>
<dbReference type="GO" id="GO:0005730">
    <property type="term" value="C:nucleolus"/>
    <property type="evidence" value="ECO:0007669"/>
    <property type="project" value="TreeGrafter"/>
</dbReference>
<feature type="compositionally biased region" description="Basic residues" evidence="2">
    <location>
        <begin position="364"/>
        <end position="374"/>
    </location>
</feature>
<dbReference type="PANTHER" id="PTHR23149:SF9">
    <property type="entry name" value="G PATCH DOMAIN-CONTAINING PROTEIN 4"/>
    <property type="match status" value="1"/>
</dbReference>
<dbReference type="GO" id="GO:0003676">
    <property type="term" value="F:nucleic acid binding"/>
    <property type="evidence" value="ECO:0007669"/>
    <property type="project" value="InterPro"/>
</dbReference>
<comment type="caution">
    <text evidence="4">The sequence shown here is derived from an EMBL/GenBank/DDBJ whole genome shotgun (WGS) entry which is preliminary data.</text>
</comment>
<accession>A0AA47NAN9</accession>
<evidence type="ECO:0000313" key="4">
    <source>
        <dbReference type="EMBL" id="KAK0155548.1"/>
    </source>
</evidence>
<feature type="region of interest" description="Disordered" evidence="2">
    <location>
        <begin position="79"/>
        <end position="102"/>
    </location>
</feature>
<dbReference type="Pfam" id="PF01585">
    <property type="entry name" value="G-patch"/>
    <property type="match status" value="1"/>
</dbReference>
<sequence>MADSQKSRGMKFAEQQLLRHGWTEGKGLGREENGISEAIKVKVKCNKEGIGHNKAEEFTFHWWDHVFNKASSSLQVESDQNGVEVKTSSDVEGNVSNKKPRRAALAKDKMYGCFVKAGTLLSGEEQPEPLNRDPSSSSEDDDSMDLSSTTRLSDADLMKACGGRTAHKGARHGFNMSAKLARLEQQEAEFMAKYGKKNHLSNNQPEKSIPFDQSAARSQEETSEVPQKKKKKKKKSAIVEEEDSTPQEERRRRKRGEEHEEEGVMEVAMVTAEGSLEKQPSKKKKSKSCREERKTEEECPPKPKKKKKKRRKEKEDETNMEERIEEDQTRKEAQATAAPKRKEKEETKMEEDQTQEEAQATAPPKRKRKKEFKE</sequence>
<proteinExistence type="predicted"/>
<feature type="compositionally biased region" description="Basic and acidic residues" evidence="2">
    <location>
        <begin position="288"/>
        <end position="301"/>
    </location>
</feature>
<reference evidence="4" key="1">
    <citation type="journal article" date="2023" name="Front. Mar. Sci.">
        <title>A new Merluccius polli reference genome to investigate the effects of global change in West African waters.</title>
        <authorList>
            <person name="Mateo J.L."/>
            <person name="Blanco-Fernandez C."/>
            <person name="Garcia-Vazquez E."/>
            <person name="Machado-Schiaffino G."/>
        </authorList>
    </citation>
    <scope>NUCLEOTIDE SEQUENCE</scope>
    <source>
        <strain evidence="4">C29</strain>
        <tissue evidence="4">Fin</tissue>
    </source>
</reference>
<organism evidence="4 5">
    <name type="scientific">Merluccius polli</name>
    <name type="common">Benguela hake</name>
    <name type="synonym">Merluccius cadenati</name>
    <dbReference type="NCBI Taxonomy" id="89951"/>
    <lineage>
        <taxon>Eukaryota</taxon>
        <taxon>Metazoa</taxon>
        <taxon>Chordata</taxon>
        <taxon>Craniata</taxon>
        <taxon>Vertebrata</taxon>
        <taxon>Euteleostomi</taxon>
        <taxon>Actinopterygii</taxon>
        <taxon>Neopterygii</taxon>
        <taxon>Teleostei</taxon>
        <taxon>Neoteleostei</taxon>
        <taxon>Acanthomorphata</taxon>
        <taxon>Zeiogadaria</taxon>
        <taxon>Gadariae</taxon>
        <taxon>Gadiformes</taxon>
        <taxon>Gadoidei</taxon>
        <taxon>Merlucciidae</taxon>
        <taxon>Merluccius</taxon>
    </lineage>
</organism>
<dbReference type="InterPro" id="IPR000467">
    <property type="entry name" value="G_patch_dom"/>
</dbReference>
<feature type="domain" description="G-patch" evidence="3">
    <location>
        <begin position="9"/>
        <end position="55"/>
    </location>
</feature>
<evidence type="ECO:0000256" key="1">
    <source>
        <dbReference type="ARBA" id="ARBA00040365"/>
    </source>
</evidence>
<dbReference type="PROSITE" id="PS50174">
    <property type="entry name" value="G_PATCH"/>
    <property type="match status" value="1"/>
</dbReference>
<dbReference type="InterPro" id="IPR050656">
    <property type="entry name" value="PINX1"/>
</dbReference>
<feature type="region of interest" description="Disordered" evidence="2">
    <location>
        <begin position="192"/>
        <end position="374"/>
    </location>
</feature>
<evidence type="ECO:0000259" key="3">
    <source>
        <dbReference type="PROSITE" id="PS50174"/>
    </source>
</evidence>
<feature type="compositionally biased region" description="Basic and acidic residues" evidence="2">
    <location>
        <begin position="340"/>
        <end position="351"/>
    </location>
</feature>
<dbReference type="SMART" id="SM00443">
    <property type="entry name" value="G_patch"/>
    <property type="match status" value="1"/>
</dbReference>
<dbReference type="EMBL" id="JAOPHQ010000283">
    <property type="protein sequence ID" value="KAK0155548.1"/>
    <property type="molecule type" value="Genomic_DNA"/>
</dbReference>
<dbReference type="PANTHER" id="PTHR23149">
    <property type="entry name" value="G PATCH DOMAIN CONTAINING PROTEIN"/>
    <property type="match status" value="1"/>
</dbReference>
<name>A0AA47NAN9_MERPO</name>
<protein>
    <recommendedName>
        <fullName evidence="1">G patch domain-containing protein 4</fullName>
    </recommendedName>
</protein>